<keyword evidence="1" id="KW-0472">Membrane</keyword>
<evidence type="ECO:0000256" key="1">
    <source>
        <dbReference type="SAM" id="Phobius"/>
    </source>
</evidence>
<keyword evidence="1" id="KW-0812">Transmembrane</keyword>
<comment type="caution">
    <text evidence="2">The sequence shown here is derived from an EMBL/GenBank/DDBJ whole genome shotgun (WGS) entry which is preliminary data.</text>
</comment>
<protein>
    <submittedName>
        <fullName evidence="2">DUF1049 domain-containing protein</fullName>
    </submittedName>
</protein>
<name>A0A7V2ZLW7_9BACT</name>
<gene>
    <name evidence="2" type="ORF">ENS31_12840</name>
</gene>
<dbReference type="AlphaFoldDB" id="A0A7V2ZLW7"/>
<sequence>MRYVYLTLIVIITIAVLLFKFQNLESVTVSFLSMGITLPTSILVFVVYIFGMLTGGSVVGFIRTLIKKSKAEEK</sequence>
<proteinExistence type="predicted"/>
<dbReference type="EMBL" id="DSUJ01000011">
    <property type="protein sequence ID" value="HFI92396.1"/>
    <property type="molecule type" value="Genomic_DNA"/>
</dbReference>
<reference evidence="2" key="1">
    <citation type="journal article" date="2020" name="mSystems">
        <title>Genome- and Community-Level Interaction Insights into Carbon Utilization and Element Cycling Functions of Hydrothermarchaeota in Hydrothermal Sediment.</title>
        <authorList>
            <person name="Zhou Z."/>
            <person name="Liu Y."/>
            <person name="Xu W."/>
            <person name="Pan J."/>
            <person name="Luo Z.H."/>
            <person name="Li M."/>
        </authorList>
    </citation>
    <scope>NUCLEOTIDE SEQUENCE [LARGE SCALE GENOMIC DNA]</scope>
    <source>
        <strain evidence="2">SpSt-479</strain>
    </source>
</reference>
<keyword evidence="1" id="KW-1133">Transmembrane helix</keyword>
<evidence type="ECO:0000313" key="2">
    <source>
        <dbReference type="EMBL" id="HFI92396.1"/>
    </source>
</evidence>
<accession>A0A7V2ZLW7</accession>
<organism evidence="2">
    <name type="scientific">Ignavibacterium album</name>
    <dbReference type="NCBI Taxonomy" id="591197"/>
    <lineage>
        <taxon>Bacteria</taxon>
        <taxon>Pseudomonadati</taxon>
        <taxon>Ignavibacteriota</taxon>
        <taxon>Ignavibacteria</taxon>
        <taxon>Ignavibacteriales</taxon>
        <taxon>Ignavibacteriaceae</taxon>
        <taxon>Ignavibacterium</taxon>
    </lineage>
</organism>
<feature type="transmembrane region" description="Helical" evidence="1">
    <location>
        <begin position="5"/>
        <end position="22"/>
    </location>
</feature>
<feature type="transmembrane region" description="Helical" evidence="1">
    <location>
        <begin position="42"/>
        <end position="66"/>
    </location>
</feature>